<reference evidence="5" key="1">
    <citation type="journal article" date="2014" name="Int. J. Syst. Evol. Microbiol.">
        <title>Complete genome sequence of Corynebacterium casei LMG S-19264T (=DSM 44701T), isolated from a smear-ripened cheese.</title>
        <authorList>
            <consortium name="US DOE Joint Genome Institute (JGI-PGF)"/>
            <person name="Walter F."/>
            <person name="Albersmeier A."/>
            <person name="Kalinowski J."/>
            <person name="Ruckert C."/>
        </authorList>
    </citation>
    <scope>NUCLEOTIDE SEQUENCE</scope>
    <source>
        <strain evidence="5">CGMCC 1.12426</strain>
    </source>
</reference>
<feature type="domain" description="GGDEF" evidence="3">
    <location>
        <begin position="452"/>
        <end position="607"/>
    </location>
</feature>
<dbReference type="GO" id="GO:0071111">
    <property type="term" value="F:cyclic-guanylate-specific phosphodiesterase activity"/>
    <property type="evidence" value="ECO:0007669"/>
    <property type="project" value="InterPro"/>
</dbReference>
<dbReference type="SMART" id="SM00267">
    <property type="entry name" value="GGDEF"/>
    <property type="match status" value="1"/>
</dbReference>
<evidence type="ECO:0000259" key="4">
    <source>
        <dbReference type="PROSITE" id="PS51371"/>
    </source>
</evidence>
<dbReference type="EMBL" id="BMFA01000023">
    <property type="protein sequence ID" value="GGB63942.1"/>
    <property type="molecule type" value="Genomic_DNA"/>
</dbReference>
<accession>A0A916X429</accession>
<gene>
    <name evidence="5" type="ORF">GCM10011316_39700</name>
</gene>
<evidence type="ECO:0000259" key="3">
    <source>
        <dbReference type="PROSITE" id="PS50887"/>
    </source>
</evidence>
<keyword evidence="1" id="KW-0129">CBS domain</keyword>
<dbReference type="Gene3D" id="3.20.20.450">
    <property type="entry name" value="EAL domain"/>
    <property type="match status" value="1"/>
</dbReference>
<evidence type="ECO:0000259" key="2">
    <source>
        <dbReference type="PROSITE" id="PS50883"/>
    </source>
</evidence>
<dbReference type="Pfam" id="PF00990">
    <property type="entry name" value="GGDEF"/>
    <property type="match status" value="1"/>
</dbReference>
<dbReference type="InterPro" id="IPR043128">
    <property type="entry name" value="Rev_trsase/Diguanyl_cyclase"/>
</dbReference>
<dbReference type="InterPro" id="IPR035919">
    <property type="entry name" value="EAL_sf"/>
</dbReference>
<dbReference type="Pfam" id="PF00571">
    <property type="entry name" value="CBS"/>
    <property type="match status" value="1"/>
</dbReference>
<evidence type="ECO:0000313" key="6">
    <source>
        <dbReference type="Proteomes" id="UP000605148"/>
    </source>
</evidence>
<dbReference type="AlphaFoldDB" id="A0A916X429"/>
<dbReference type="InterPro" id="IPR029787">
    <property type="entry name" value="Nucleotide_cyclase"/>
</dbReference>
<dbReference type="InterPro" id="IPR000160">
    <property type="entry name" value="GGDEF_dom"/>
</dbReference>
<dbReference type="Pfam" id="PF00563">
    <property type="entry name" value="EAL"/>
    <property type="match status" value="1"/>
</dbReference>
<comment type="caution">
    <text evidence="5">The sequence shown here is derived from an EMBL/GenBank/DDBJ whole genome shotgun (WGS) entry which is preliminary data.</text>
</comment>
<dbReference type="InterPro" id="IPR046342">
    <property type="entry name" value="CBS_dom_sf"/>
</dbReference>
<feature type="domain" description="EAL" evidence="2">
    <location>
        <begin position="19"/>
        <end position="275"/>
    </location>
</feature>
<reference evidence="5" key="2">
    <citation type="submission" date="2020-09" db="EMBL/GenBank/DDBJ databases">
        <authorList>
            <person name="Sun Q."/>
            <person name="Zhou Y."/>
        </authorList>
    </citation>
    <scope>NUCLEOTIDE SEQUENCE</scope>
    <source>
        <strain evidence="5">CGMCC 1.12426</strain>
    </source>
</reference>
<organism evidence="5 6">
    <name type="scientific">Roseibium aquae</name>
    <dbReference type="NCBI Taxonomy" id="1323746"/>
    <lineage>
        <taxon>Bacteria</taxon>
        <taxon>Pseudomonadati</taxon>
        <taxon>Pseudomonadota</taxon>
        <taxon>Alphaproteobacteria</taxon>
        <taxon>Hyphomicrobiales</taxon>
        <taxon>Stappiaceae</taxon>
        <taxon>Roseibium</taxon>
    </lineage>
</organism>
<dbReference type="InterPro" id="IPR001633">
    <property type="entry name" value="EAL_dom"/>
</dbReference>
<dbReference type="SUPFAM" id="SSF141868">
    <property type="entry name" value="EAL domain-like"/>
    <property type="match status" value="1"/>
</dbReference>
<name>A0A916X429_9HYPH</name>
<dbReference type="PANTHER" id="PTHR33121">
    <property type="entry name" value="CYCLIC DI-GMP PHOSPHODIESTERASE PDEF"/>
    <property type="match status" value="1"/>
</dbReference>
<evidence type="ECO:0000313" key="5">
    <source>
        <dbReference type="EMBL" id="GGB63942.1"/>
    </source>
</evidence>
<keyword evidence="6" id="KW-1185">Reference proteome</keyword>
<dbReference type="SUPFAM" id="SSF54631">
    <property type="entry name" value="CBS-domain pair"/>
    <property type="match status" value="1"/>
</dbReference>
<evidence type="ECO:0000256" key="1">
    <source>
        <dbReference type="PROSITE-ProRule" id="PRU00703"/>
    </source>
</evidence>
<dbReference type="SUPFAM" id="SSF55073">
    <property type="entry name" value="Nucleotide cyclase"/>
    <property type="match status" value="1"/>
</dbReference>
<dbReference type="Proteomes" id="UP000605148">
    <property type="component" value="Unassembled WGS sequence"/>
</dbReference>
<dbReference type="InterPro" id="IPR050706">
    <property type="entry name" value="Cyclic-di-GMP_PDE-like"/>
</dbReference>
<proteinExistence type="predicted"/>
<dbReference type="PANTHER" id="PTHR33121:SF76">
    <property type="entry name" value="SIGNALING PROTEIN"/>
    <property type="match status" value="1"/>
</dbReference>
<dbReference type="CDD" id="cd01948">
    <property type="entry name" value="EAL"/>
    <property type="match status" value="1"/>
</dbReference>
<dbReference type="Gene3D" id="3.30.70.270">
    <property type="match status" value="1"/>
</dbReference>
<sequence>MNAETPSMTDALSYRTEISLVQEDAANDTVGVPHDFEDTACMFHPVIDITTGVVYGYEAAFAGSGPDQRQTLKDRLDDACSRGDLPEAEIALLRKALRLFRDLPCAKGTKLFFNLDGRHLGAADDPRIRLAELAKSEGLAAGSLGVELIEREQDVFCDLADHALMTLRQSGVLLSLDDFGRGFSELRRLHDISPDYVKIDRFFLSGIDSDPRRRLFVKTVANLAHVLGARVIANGVETEREFKASRDAGCDLVQGPYVAAPVKSPKDARLFYDHIRSEVLSAPGRKGDRRIRGELMSPATISVDATMKDLLDLFLSDQDINVVPVLDINGEPRGLIHERDLKAYLYGHNAGEQDYGSALDLPLGRFVRACPLADIDSDADMLLVTFASSLQSDGIIITENFRYAGFLSATSLLKLIHEKRLQEAQDQNPLTRLPGNSAVTNFIMRAASERSGCRHLCYIDFDHFKPFNDTFGYRKGDQAIILFAQLLQKHVTEAGTFIGHLGGDDFFLGFSDWQDDDVKQRVLAAQRAFQTSVESFYKPEDRERGFIIAQDRFGSVRQFPLLDCSISILAIQEGITLCPDRLNAEITDLKCAAKKSETRLVVKTLAG</sequence>
<dbReference type="SMART" id="SM00052">
    <property type="entry name" value="EAL"/>
    <property type="match status" value="1"/>
</dbReference>
<dbReference type="PROSITE" id="PS50887">
    <property type="entry name" value="GGDEF"/>
    <property type="match status" value="1"/>
</dbReference>
<dbReference type="NCBIfam" id="TIGR00254">
    <property type="entry name" value="GGDEF"/>
    <property type="match status" value="1"/>
</dbReference>
<feature type="domain" description="CBS" evidence="4">
    <location>
        <begin position="290"/>
        <end position="352"/>
    </location>
</feature>
<dbReference type="InterPro" id="IPR000644">
    <property type="entry name" value="CBS_dom"/>
</dbReference>
<dbReference type="PROSITE" id="PS51371">
    <property type="entry name" value="CBS"/>
    <property type="match status" value="1"/>
</dbReference>
<dbReference type="PROSITE" id="PS50883">
    <property type="entry name" value="EAL"/>
    <property type="match status" value="1"/>
</dbReference>
<protein>
    <submittedName>
        <fullName evidence="5">Diguanylate cyclase</fullName>
    </submittedName>
</protein>